<evidence type="ECO:0000313" key="3">
    <source>
        <dbReference type="Proteomes" id="UP001589795"/>
    </source>
</evidence>
<name>A0ABV6CE83_9RHOB</name>
<proteinExistence type="predicted"/>
<evidence type="ECO:0000313" key="2">
    <source>
        <dbReference type="EMBL" id="MFC0199034.1"/>
    </source>
</evidence>
<feature type="region of interest" description="Disordered" evidence="1">
    <location>
        <begin position="34"/>
        <end position="53"/>
    </location>
</feature>
<dbReference type="EMBL" id="JBHLWQ010000016">
    <property type="protein sequence ID" value="MFC0199034.1"/>
    <property type="molecule type" value="Genomic_DNA"/>
</dbReference>
<sequence>MTATMISPARAWPLLGSVLAAGLLLAGCDSRPAGPEVEAARPEPRPAVDEPAAVDQAELRRARAERNRDANAAAVQASAQASDASRTQRDFYAAVERRLLDRGRLRRDRVPLDAPIDADTLARNFMAIALQDEYSDTADGLVAKSRPSPLRRWQDPVRLQLEFGTSTAMAERPGWRSEIASYAERLSSATGHPVALTARGGNFVVLVLTEDERRAIGPRLQELVPGIPQRDIARLVDLPPSISCSVFAYSRGDSSTYAHAVAVIRAELPPLLRSSCIHEELAQGMGLANDSPAARPSLFNDDEEFALLTRHDGLLLQMLYDPRLRPGMTAAEAEPIVRRIAAELLGDRA</sequence>
<dbReference type="Proteomes" id="UP001589795">
    <property type="component" value="Unassembled WGS sequence"/>
</dbReference>
<organism evidence="2 3">
    <name type="scientific">Paracoccus rhizosphaerae</name>
    <dbReference type="NCBI Taxonomy" id="1133347"/>
    <lineage>
        <taxon>Bacteria</taxon>
        <taxon>Pseudomonadati</taxon>
        <taxon>Pseudomonadota</taxon>
        <taxon>Alphaproteobacteria</taxon>
        <taxon>Rhodobacterales</taxon>
        <taxon>Paracoccaceae</taxon>
        <taxon>Paracoccus</taxon>
    </lineage>
</organism>
<feature type="compositionally biased region" description="Basic and acidic residues" evidence="1">
    <location>
        <begin position="38"/>
        <end position="48"/>
    </location>
</feature>
<dbReference type="RefSeq" id="WP_265507127.1">
    <property type="nucleotide sequence ID" value="NZ_JAOTBE010000024.1"/>
</dbReference>
<keyword evidence="3" id="KW-1185">Reference proteome</keyword>
<comment type="caution">
    <text evidence="2">The sequence shown here is derived from an EMBL/GenBank/DDBJ whole genome shotgun (WGS) entry which is preliminary data.</text>
</comment>
<dbReference type="InterPro" id="IPR021323">
    <property type="entry name" value="DUF2927"/>
</dbReference>
<reference evidence="2 3" key="1">
    <citation type="submission" date="2024-09" db="EMBL/GenBank/DDBJ databases">
        <authorList>
            <person name="Sun Q."/>
            <person name="Mori K."/>
        </authorList>
    </citation>
    <scope>NUCLEOTIDE SEQUENCE [LARGE SCALE GENOMIC DNA]</scope>
    <source>
        <strain evidence="2 3">CCM 7904</strain>
    </source>
</reference>
<protein>
    <submittedName>
        <fullName evidence="2">DUF2927 domain-containing protein</fullName>
    </submittedName>
</protein>
<gene>
    <name evidence="2" type="ORF">ACFFIZ_01430</name>
</gene>
<dbReference type="Pfam" id="PF11150">
    <property type="entry name" value="DUF2927"/>
    <property type="match status" value="1"/>
</dbReference>
<accession>A0ABV6CE83</accession>
<evidence type="ECO:0000256" key="1">
    <source>
        <dbReference type="SAM" id="MobiDB-lite"/>
    </source>
</evidence>